<dbReference type="InterPro" id="IPR051539">
    <property type="entry name" value="T4SS-coupling_protein"/>
</dbReference>
<feature type="region of interest" description="Disordered" evidence="6">
    <location>
        <begin position="1"/>
        <end position="36"/>
    </location>
</feature>
<name>A0ABP5J581_9ACTN</name>
<dbReference type="EMBL" id="BAAAPF010000010">
    <property type="protein sequence ID" value="GAA2111063.1"/>
    <property type="molecule type" value="Genomic_DNA"/>
</dbReference>
<evidence type="ECO:0000256" key="3">
    <source>
        <dbReference type="ARBA" id="ARBA00022692"/>
    </source>
</evidence>
<evidence type="ECO:0000313" key="8">
    <source>
        <dbReference type="EMBL" id="GAA2111063.1"/>
    </source>
</evidence>
<gene>
    <name evidence="8" type="ORF">GCM10009802_08550</name>
</gene>
<keyword evidence="5" id="KW-0472">Membrane</keyword>
<evidence type="ECO:0000256" key="6">
    <source>
        <dbReference type="SAM" id="MobiDB-lite"/>
    </source>
</evidence>
<keyword evidence="4" id="KW-1133">Transmembrane helix</keyword>
<feature type="region of interest" description="Disordered" evidence="6">
    <location>
        <begin position="549"/>
        <end position="571"/>
    </location>
</feature>
<evidence type="ECO:0000313" key="9">
    <source>
        <dbReference type="Proteomes" id="UP001500443"/>
    </source>
</evidence>
<accession>A0ABP5J581</accession>
<dbReference type="SUPFAM" id="SSF52540">
    <property type="entry name" value="P-loop containing nucleoside triphosphate hydrolases"/>
    <property type="match status" value="1"/>
</dbReference>
<sequence>MNDNSKATALTNSTPLSADTTPAEAASSAADQNADQYETWSPTADVNGARPAALSLLERPGVRITGLTVPATLLAAETTTDEPGNGELLGTIVSGLAEAGAAMFESQPLLSVAMSVGLVGAGYLKVRGDFDLSGNSDGFAAKRQLRKHLGRGQLVKKRRTLRPSLAGVPPRRVPTNAVGVYLGRCRKTRLHLYMSIEESSLMLAPMGSGKTSKIANWIIDAEGAVLATSTKPDVVWHTELMRARVGRVLVWNPQGIAGRVSDIAHDPVIGCSDPELGVERSMRRAQYLLEGSDATKGVENRTFWQTSSYSVLKAFLWAADAAGLSLLDVARWSKNVRNHEAINILAKHEHPDPFRPSRPVAPRGWKEDLEQVQKVEGKPTTSENVFGTLAKTFMFLDAPRVQRIIEEAHDPGTGQFDIDAYLTSRDTLYLLGREDGMGSIGPLFTALTGEIYEHARRRAPMNRGGRLDPPWTMVLDEAALICSVPLPLWTADSRGLGINIHSVFQSPAQIYERWGKYGYQTIWDNCVKLIMGGLSNKEHLQDLSELCGRHKEKKDSHSRTPGADGTMKESVSWTRVEVDTMTPADIMNLEPGEILILRKHLGGPVVANFTPVWGRKDIKNAEKEEEKAARAAERARKRKARAVTTAPVPHLQDELADMWDPPQAPWAPTGPDVSPWTADPAACSWASTTLPGPRDAQVLRAEPIQPPPDSSSAAPPKPAFEPTGHLEQLPAPAPAPAEPADRTAPIPLHKTGTDDAGRAWTGTDGGWTDDDETGF</sequence>
<proteinExistence type="predicted"/>
<dbReference type="InterPro" id="IPR032689">
    <property type="entry name" value="TraG-D_C"/>
</dbReference>
<dbReference type="Pfam" id="PF12696">
    <property type="entry name" value="TraG-D_C"/>
    <property type="match status" value="1"/>
</dbReference>
<dbReference type="Gene3D" id="3.40.50.300">
    <property type="entry name" value="P-loop containing nucleotide triphosphate hydrolases"/>
    <property type="match status" value="1"/>
</dbReference>
<feature type="compositionally biased region" description="Low complexity" evidence="6">
    <location>
        <begin position="17"/>
        <end position="35"/>
    </location>
</feature>
<feature type="compositionally biased region" description="Polar residues" evidence="6">
    <location>
        <begin position="1"/>
        <end position="16"/>
    </location>
</feature>
<comment type="subcellular location">
    <subcellularLocation>
        <location evidence="1">Cell membrane</location>
        <topology evidence="1">Multi-pass membrane protein</topology>
    </subcellularLocation>
</comment>
<dbReference type="PANTHER" id="PTHR37937:SF1">
    <property type="entry name" value="CONJUGATIVE TRANSFER: DNA TRANSPORT"/>
    <property type="match status" value="1"/>
</dbReference>
<evidence type="ECO:0000259" key="7">
    <source>
        <dbReference type="Pfam" id="PF12696"/>
    </source>
</evidence>
<dbReference type="InterPro" id="IPR027417">
    <property type="entry name" value="P-loop_NTPase"/>
</dbReference>
<feature type="domain" description="TraD/TraG TraM recognition site" evidence="7">
    <location>
        <begin position="471"/>
        <end position="590"/>
    </location>
</feature>
<evidence type="ECO:0000256" key="2">
    <source>
        <dbReference type="ARBA" id="ARBA00022475"/>
    </source>
</evidence>
<evidence type="ECO:0000256" key="5">
    <source>
        <dbReference type="ARBA" id="ARBA00023136"/>
    </source>
</evidence>
<dbReference type="RefSeq" id="WP_344287997.1">
    <property type="nucleotide sequence ID" value="NZ_BAAAPF010000010.1"/>
</dbReference>
<comment type="caution">
    <text evidence="8">The sequence shown here is derived from an EMBL/GenBank/DDBJ whole genome shotgun (WGS) entry which is preliminary data.</text>
</comment>
<dbReference type="PANTHER" id="PTHR37937">
    <property type="entry name" value="CONJUGATIVE TRANSFER: DNA TRANSPORT"/>
    <property type="match status" value="1"/>
</dbReference>
<keyword evidence="9" id="KW-1185">Reference proteome</keyword>
<keyword evidence="3" id="KW-0812">Transmembrane</keyword>
<evidence type="ECO:0000256" key="4">
    <source>
        <dbReference type="ARBA" id="ARBA00022989"/>
    </source>
</evidence>
<keyword evidence="2" id="KW-1003">Cell membrane</keyword>
<feature type="region of interest" description="Disordered" evidence="6">
    <location>
        <begin position="655"/>
        <end position="775"/>
    </location>
</feature>
<organism evidence="8 9">
    <name type="scientific">Streptomyces synnematoformans</name>
    <dbReference type="NCBI Taxonomy" id="415721"/>
    <lineage>
        <taxon>Bacteria</taxon>
        <taxon>Bacillati</taxon>
        <taxon>Actinomycetota</taxon>
        <taxon>Actinomycetes</taxon>
        <taxon>Kitasatosporales</taxon>
        <taxon>Streptomycetaceae</taxon>
        <taxon>Streptomyces</taxon>
    </lineage>
</organism>
<feature type="compositionally biased region" description="Pro residues" evidence="6">
    <location>
        <begin position="704"/>
        <end position="719"/>
    </location>
</feature>
<dbReference type="Proteomes" id="UP001500443">
    <property type="component" value="Unassembled WGS sequence"/>
</dbReference>
<dbReference type="CDD" id="cd01127">
    <property type="entry name" value="TrwB_TraG_TraD_VirD4"/>
    <property type="match status" value="1"/>
</dbReference>
<protein>
    <recommendedName>
        <fullName evidence="7">TraD/TraG TraM recognition site domain-containing protein</fullName>
    </recommendedName>
</protein>
<evidence type="ECO:0000256" key="1">
    <source>
        <dbReference type="ARBA" id="ARBA00004651"/>
    </source>
</evidence>
<reference evidence="9" key="1">
    <citation type="journal article" date="2019" name="Int. J. Syst. Evol. Microbiol.">
        <title>The Global Catalogue of Microorganisms (GCM) 10K type strain sequencing project: providing services to taxonomists for standard genome sequencing and annotation.</title>
        <authorList>
            <consortium name="The Broad Institute Genomics Platform"/>
            <consortium name="The Broad Institute Genome Sequencing Center for Infectious Disease"/>
            <person name="Wu L."/>
            <person name="Ma J."/>
        </authorList>
    </citation>
    <scope>NUCLEOTIDE SEQUENCE [LARGE SCALE GENOMIC DNA]</scope>
    <source>
        <strain evidence="9">JCM 15481</strain>
    </source>
</reference>
<feature type="compositionally biased region" description="Basic and acidic residues" evidence="6">
    <location>
        <begin position="549"/>
        <end position="558"/>
    </location>
</feature>